<dbReference type="Proteomes" id="UP000219338">
    <property type="component" value="Unassembled WGS sequence"/>
</dbReference>
<dbReference type="STRING" id="47428.A0A284QWM4"/>
<name>A0A284QWM4_ARMOS</name>
<feature type="compositionally biased region" description="Polar residues" evidence="1">
    <location>
        <begin position="82"/>
        <end position="94"/>
    </location>
</feature>
<proteinExistence type="predicted"/>
<protein>
    <submittedName>
        <fullName evidence="2">Uncharacterized protein</fullName>
    </submittedName>
</protein>
<accession>A0A284QWM4</accession>
<feature type="region of interest" description="Disordered" evidence="1">
    <location>
        <begin position="76"/>
        <end position="133"/>
    </location>
</feature>
<evidence type="ECO:0000313" key="3">
    <source>
        <dbReference type="Proteomes" id="UP000219338"/>
    </source>
</evidence>
<gene>
    <name evidence="2" type="ORF">ARMOST_04168</name>
</gene>
<dbReference type="AlphaFoldDB" id="A0A284QWM4"/>
<keyword evidence="3" id="KW-1185">Reference proteome</keyword>
<organism evidence="2 3">
    <name type="scientific">Armillaria ostoyae</name>
    <name type="common">Armillaria root rot fungus</name>
    <dbReference type="NCBI Taxonomy" id="47428"/>
    <lineage>
        <taxon>Eukaryota</taxon>
        <taxon>Fungi</taxon>
        <taxon>Dikarya</taxon>
        <taxon>Basidiomycota</taxon>
        <taxon>Agaricomycotina</taxon>
        <taxon>Agaricomycetes</taxon>
        <taxon>Agaricomycetidae</taxon>
        <taxon>Agaricales</taxon>
        <taxon>Marasmiineae</taxon>
        <taxon>Physalacriaceae</taxon>
        <taxon>Armillaria</taxon>
    </lineage>
</organism>
<dbReference type="EMBL" id="FUEG01000002">
    <property type="protein sequence ID" value="SJL00854.1"/>
    <property type="molecule type" value="Genomic_DNA"/>
</dbReference>
<evidence type="ECO:0000313" key="2">
    <source>
        <dbReference type="EMBL" id="SJL00854.1"/>
    </source>
</evidence>
<sequence length="133" mass="14910">MPVLWIDHILSNFPAIFNPLHLGRPQVFSRIVQEYQLARCGLVLFQPLEAPPIDDSPPDEFLIKCGFMPESYVAARDDLDSESSNSDQVYSSLPDSEDAPPRTTASSERKMESQGIPQRDNEETRRVCQTASG</sequence>
<reference evidence="3" key="1">
    <citation type="journal article" date="2017" name="Nat. Ecol. Evol.">
        <title>Genome expansion and lineage-specific genetic innovations in the forest pathogenic fungi Armillaria.</title>
        <authorList>
            <person name="Sipos G."/>
            <person name="Prasanna A.N."/>
            <person name="Walter M.C."/>
            <person name="O'Connor E."/>
            <person name="Balint B."/>
            <person name="Krizsan K."/>
            <person name="Kiss B."/>
            <person name="Hess J."/>
            <person name="Varga T."/>
            <person name="Slot J."/>
            <person name="Riley R."/>
            <person name="Boka B."/>
            <person name="Rigling D."/>
            <person name="Barry K."/>
            <person name="Lee J."/>
            <person name="Mihaltcheva S."/>
            <person name="LaButti K."/>
            <person name="Lipzen A."/>
            <person name="Waldron R."/>
            <person name="Moloney N.M."/>
            <person name="Sperisen C."/>
            <person name="Kredics L."/>
            <person name="Vagvoelgyi C."/>
            <person name="Patrignani A."/>
            <person name="Fitzpatrick D."/>
            <person name="Nagy I."/>
            <person name="Doyle S."/>
            <person name="Anderson J.B."/>
            <person name="Grigoriev I.V."/>
            <person name="Gueldener U."/>
            <person name="Muensterkoetter M."/>
            <person name="Nagy L.G."/>
        </authorList>
    </citation>
    <scope>NUCLEOTIDE SEQUENCE [LARGE SCALE GENOMIC DNA]</scope>
    <source>
        <strain evidence="3">C18/9</strain>
    </source>
</reference>
<dbReference type="OrthoDB" id="10600414at2759"/>
<evidence type="ECO:0000256" key="1">
    <source>
        <dbReference type="SAM" id="MobiDB-lite"/>
    </source>
</evidence>